<sequence length="120" mass="12305">MASGLSVAAVGLPSSVRPPPPRPVPGSLHPALAARIPSPAPPPLAHPGPFSSTLAATSAASPPPYPTVALAPHRSLPQMSSSFLHRPLAPPATSPLVSRTASRREEPGLVGSSLMLRRRR</sequence>
<dbReference type="Proteomes" id="UP000823388">
    <property type="component" value="Chromosome 2N"/>
</dbReference>
<evidence type="ECO:0000313" key="2">
    <source>
        <dbReference type="EMBL" id="KAG2632230.1"/>
    </source>
</evidence>
<proteinExistence type="predicted"/>
<reference evidence="2" key="1">
    <citation type="submission" date="2020-05" db="EMBL/GenBank/DDBJ databases">
        <title>WGS assembly of Panicum virgatum.</title>
        <authorList>
            <person name="Lovell J.T."/>
            <person name="Jenkins J."/>
            <person name="Shu S."/>
            <person name="Juenger T.E."/>
            <person name="Schmutz J."/>
        </authorList>
    </citation>
    <scope>NUCLEOTIDE SEQUENCE</scope>
    <source>
        <strain evidence="2">AP13</strain>
    </source>
</reference>
<keyword evidence="3" id="KW-1185">Reference proteome</keyword>
<feature type="compositionally biased region" description="Low complexity" evidence="1">
    <location>
        <begin position="47"/>
        <end position="60"/>
    </location>
</feature>
<evidence type="ECO:0000256" key="1">
    <source>
        <dbReference type="SAM" id="MobiDB-lite"/>
    </source>
</evidence>
<gene>
    <name evidence="2" type="ORF">PVAP13_2NG076700</name>
</gene>
<dbReference type="AlphaFoldDB" id="A0A8T0VAI4"/>
<protein>
    <submittedName>
        <fullName evidence="2">Uncharacterized protein</fullName>
    </submittedName>
</protein>
<feature type="region of interest" description="Disordered" evidence="1">
    <location>
        <begin position="1"/>
        <end position="120"/>
    </location>
</feature>
<organism evidence="2 3">
    <name type="scientific">Panicum virgatum</name>
    <name type="common">Blackwell switchgrass</name>
    <dbReference type="NCBI Taxonomy" id="38727"/>
    <lineage>
        <taxon>Eukaryota</taxon>
        <taxon>Viridiplantae</taxon>
        <taxon>Streptophyta</taxon>
        <taxon>Embryophyta</taxon>
        <taxon>Tracheophyta</taxon>
        <taxon>Spermatophyta</taxon>
        <taxon>Magnoliopsida</taxon>
        <taxon>Liliopsida</taxon>
        <taxon>Poales</taxon>
        <taxon>Poaceae</taxon>
        <taxon>PACMAD clade</taxon>
        <taxon>Panicoideae</taxon>
        <taxon>Panicodae</taxon>
        <taxon>Paniceae</taxon>
        <taxon>Panicinae</taxon>
        <taxon>Panicum</taxon>
        <taxon>Panicum sect. Hiantes</taxon>
    </lineage>
</organism>
<name>A0A8T0VAI4_PANVG</name>
<accession>A0A8T0VAI4</accession>
<comment type="caution">
    <text evidence="2">The sequence shown here is derived from an EMBL/GenBank/DDBJ whole genome shotgun (WGS) entry which is preliminary data.</text>
</comment>
<dbReference type="EMBL" id="CM029040">
    <property type="protein sequence ID" value="KAG2632230.1"/>
    <property type="molecule type" value="Genomic_DNA"/>
</dbReference>
<evidence type="ECO:0000313" key="3">
    <source>
        <dbReference type="Proteomes" id="UP000823388"/>
    </source>
</evidence>